<dbReference type="SUPFAM" id="SSF53300">
    <property type="entry name" value="vWA-like"/>
    <property type="match status" value="1"/>
</dbReference>
<dbReference type="Proteomes" id="UP000282002">
    <property type="component" value="Chromosome"/>
</dbReference>
<keyword evidence="1" id="KW-1133">Transmembrane helix</keyword>
<protein>
    <recommendedName>
        <fullName evidence="2">VWFA domain-containing protein</fullName>
    </recommendedName>
</protein>
<evidence type="ECO:0000259" key="2">
    <source>
        <dbReference type="PROSITE" id="PS50234"/>
    </source>
</evidence>
<dbReference type="EMBL" id="CP034328">
    <property type="protein sequence ID" value="AZL58366.1"/>
    <property type="molecule type" value="Genomic_DNA"/>
</dbReference>
<evidence type="ECO:0000313" key="4">
    <source>
        <dbReference type="Proteomes" id="UP000282002"/>
    </source>
</evidence>
<dbReference type="OrthoDB" id="7522752at2"/>
<keyword evidence="1" id="KW-0472">Membrane</keyword>
<organism evidence="3 4">
    <name type="scientific">Tabrizicola piscis</name>
    <dbReference type="NCBI Taxonomy" id="2494374"/>
    <lineage>
        <taxon>Bacteria</taxon>
        <taxon>Pseudomonadati</taxon>
        <taxon>Pseudomonadota</taxon>
        <taxon>Alphaproteobacteria</taxon>
        <taxon>Rhodobacterales</taxon>
        <taxon>Paracoccaceae</taxon>
        <taxon>Tabrizicola</taxon>
    </lineage>
</organism>
<dbReference type="InterPro" id="IPR002035">
    <property type="entry name" value="VWF_A"/>
</dbReference>
<evidence type="ECO:0000256" key="1">
    <source>
        <dbReference type="SAM" id="Phobius"/>
    </source>
</evidence>
<gene>
    <name evidence="3" type="ORF">EI545_05660</name>
</gene>
<evidence type="ECO:0000313" key="3">
    <source>
        <dbReference type="EMBL" id="AZL58366.1"/>
    </source>
</evidence>
<keyword evidence="4" id="KW-1185">Reference proteome</keyword>
<dbReference type="Gene3D" id="3.40.50.410">
    <property type="entry name" value="von Willebrand factor, type A domain"/>
    <property type="match status" value="2"/>
</dbReference>
<feature type="transmembrane region" description="Helical" evidence="1">
    <location>
        <begin position="25"/>
        <end position="47"/>
    </location>
</feature>
<accession>A0A3S8U438</accession>
<feature type="domain" description="VWFA" evidence="2">
    <location>
        <begin position="155"/>
        <end position="219"/>
    </location>
</feature>
<proteinExistence type="predicted"/>
<dbReference type="InterPro" id="IPR036465">
    <property type="entry name" value="vWFA_dom_sf"/>
</dbReference>
<dbReference type="InterPro" id="IPR028087">
    <property type="entry name" value="Tad_N"/>
</dbReference>
<name>A0A3S8U438_9RHOB</name>
<dbReference type="AlphaFoldDB" id="A0A3S8U438"/>
<dbReference type="KEGG" id="taw:EI545_05660"/>
<keyword evidence="1" id="KW-0812">Transmembrane</keyword>
<dbReference type="PROSITE" id="PS50234">
    <property type="entry name" value="VWFA"/>
    <property type="match status" value="1"/>
</dbReference>
<sequence length="654" mass="69846">MRTPTVMLVLGRASASLRRFRDDEGGSMALIIVFTFLAMIMFGGIAVDVMRFETRRVTMQQTLDRAALASASLDQTRTPEQIAADWFNKAGIGEDLAMVDFSAPSVTSLADAGQRRVTMSASVRSYNFFMGIYSKNDYLEGPTTAAAAQGVSQIEVMLVLDITGSMGDPIGGGKSKIQALREAATDFVNIVKANDTKNGVSIGMVPYAAQVNIPVNLRNQFTAWNISTWDGVANAGVPNIDCMELPTTSYGDTALSQTSPIRMSAVADSNTGTTTSDAFIAPSVGVPNAGTRACTTVPDNTATARNEATANQIVMPTKDGEILKQRIAGLVAAGNTNIAIGMRWGVGLIDQAARPIYTAIGDPSVLGRPADNNSTQTRKIIILMTDGTHVTNTHIKDNYKSGASPIWRGTDGNYAIRFWSGGTDLNDNARPTSCMGWTIPASAGREFFLPHMKDTQERDRGTATATNEGLGTGTLRTLANTGSYNCDPNSWIAAGPGGVVRWPHTQADGSDPDDERDIVLNSSGQPVMITATQLDWSEVWRYLTVSYVTRQLYMRSGVSGTSNYNTVMDLMRGTYMSSVNNLNSLLQQNCAAARVAGIEIYGIAFAAPAGGQAQINGCASEPKITYYYNAADSAALTAAFNEIATDISDLRLTQ</sequence>
<reference evidence="3 4" key="1">
    <citation type="submission" date="2018-12" db="EMBL/GenBank/DDBJ databases">
        <title>Complete genome sequencing of Tabrizicola sp. K13M18.</title>
        <authorList>
            <person name="Bae J.-W."/>
        </authorList>
    </citation>
    <scope>NUCLEOTIDE SEQUENCE [LARGE SCALE GENOMIC DNA]</scope>
    <source>
        <strain evidence="3 4">K13M18</strain>
    </source>
</reference>
<dbReference type="Pfam" id="PF13400">
    <property type="entry name" value="Tad"/>
    <property type="match status" value="1"/>
</dbReference>